<reference evidence="1" key="1">
    <citation type="journal article" date="2020" name="Stud. Mycol.">
        <title>101 Dothideomycetes genomes: a test case for predicting lifestyles and emergence of pathogens.</title>
        <authorList>
            <person name="Haridas S."/>
            <person name="Albert R."/>
            <person name="Binder M."/>
            <person name="Bloem J."/>
            <person name="Labutti K."/>
            <person name="Salamov A."/>
            <person name="Andreopoulos B."/>
            <person name="Baker S."/>
            <person name="Barry K."/>
            <person name="Bills G."/>
            <person name="Bluhm B."/>
            <person name="Cannon C."/>
            <person name="Castanera R."/>
            <person name="Culley D."/>
            <person name="Daum C."/>
            <person name="Ezra D."/>
            <person name="Gonzalez J."/>
            <person name="Henrissat B."/>
            <person name="Kuo A."/>
            <person name="Liang C."/>
            <person name="Lipzen A."/>
            <person name="Lutzoni F."/>
            <person name="Magnuson J."/>
            <person name="Mondo S."/>
            <person name="Nolan M."/>
            <person name="Ohm R."/>
            <person name="Pangilinan J."/>
            <person name="Park H.-J."/>
            <person name="Ramirez L."/>
            <person name="Alfaro M."/>
            <person name="Sun H."/>
            <person name="Tritt A."/>
            <person name="Yoshinaga Y."/>
            <person name="Zwiers L.-H."/>
            <person name="Turgeon B."/>
            <person name="Goodwin S."/>
            <person name="Spatafora J."/>
            <person name="Crous P."/>
            <person name="Grigoriev I."/>
        </authorList>
    </citation>
    <scope>NUCLEOTIDE SEQUENCE</scope>
    <source>
        <strain evidence="1">CBS 525.71</strain>
    </source>
</reference>
<sequence>MRFAPSLLVLSVPLAHAIPQLSQDSASVSAEYANDDTFEKAVLDVTNLYRRQHNASQLAWNESLVEYAKDWSEDCEFKHSGGPSGENLASGYPNVTASIEAWGNERDDYDFDKGEFASKTGHFTQLVWRNTSTVGCARTECNGSQKGGKGDAPGWYVVCEYYPTGNVIGQFTDNVLEQLPDDKVPSASDAPTTTGVPSATATPQGMASGTKTNMVTLFGAVLLGALWV</sequence>
<gene>
    <name evidence="1" type="ORF">BU25DRAFT_413640</name>
</gene>
<organism evidence="1 2">
    <name type="scientific">Macroventuria anomochaeta</name>
    <dbReference type="NCBI Taxonomy" id="301207"/>
    <lineage>
        <taxon>Eukaryota</taxon>
        <taxon>Fungi</taxon>
        <taxon>Dikarya</taxon>
        <taxon>Ascomycota</taxon>
        <taxon>Pezizomycotina</taxon>
        <taxon>Dothideomycetes</taxon>
        <taxon>Pleosporomycetidae</taxon>
        <taxon>Pleosporales</taxon>
        <taxon>Pleosporineae</taxon>
        <taxon>Didymellaceae</taxon>
        <taxon>Macroventuria</taxon>
    </lineage>
</organism>
<dbReference type="EMBL" id="MU006731">
    <property type="protein sequence ID" value="KAF2624398.1"/>
    <property type="molecule type" value="Genomic_DNA"/>
</dbReference>
<comment type="caution">
    <text evidence="1">The sequence shown here is derived from an EMBL/GenBank/DDBJ whole genome shotgun (WGS) entry which is preliminary data.</text>
</comment>
<protein>
    <submittedName>
        <fullName evidence="1">PR-1-like protein</fullName>
    </submittedName>
</protein>
<evidence type="ECO:0000313" key="1">
    <source>
        <dbReference type="EMBL" id="KAF2624398.1"/>
    </source>
</evidence>
<proteinExistence type="predicted"/>
<dbReference type="Proteomes" id="UP000799754">
    <property type="component" value="Unassembled WGS sequence"/>
</dbReference>
<accession>A0ACB6RTD2</accession>
<evidence type="ECO:0000313" key="2">
    <source>
        <dbReference type="Proteomes" id="UP000799754"/>
    </source>
</evidence>
<keyword evidence="2" id="KW-1185">Reference proteome</keyword>
<name>A0ACB6RTD2_9PLEO</name>